<name>A0A9J6CIW3_POLVA</name>
<evidence type="ECO:0000313" key="2">
    <source>
        <dbReference type="Proteomes" id="UP001107558"/>
    </source>
</evidence>
<dbReference type="EMBL" id="JADBJN010000001">
    <property type="protein sequence ID" value="KAG5681807.1"/>
    <property type="molecule type" value="Genomic_DNA"/>
</dbReference>
<organism evidence="1 2">
    <name type="scientific">Polypedilum vanderplanki</name>
    <name type="common">Sleeping chironomid midge</name>
    <dbReference type="NCBI Taxonomy" id="319348"/>
    <lineage>
        <taxon>Eukaryota</taxon>
        <taxon>Metazoa</taxon>
        <taxon>Ecdysozoa</taxon>
        <taxon>Arthropoda</taxon>
        <taxon>Hexapoda</taxon>
        <taxon>Insecta</taxon>
        <taxon>Pterygota</taxon>
        <taxon>Neoptera</taxon>
        <taxon>Endopterygota</taxon>
        <taxon>Diptera</taxon>
        <taxon>Nematocera</taxon>
        <taxon>Chironomoidea</taxon>
        <taxon>Chironomidae</taxon>
        <taxon>Chironominae</taxon>
        <taxon>Polypedilum</taxon>
        <taxon>Polypedilum</taxon>
    </lineage>
</organism>
<dbReference type="AlphaFoldDB" id="A0A9J6CIW3"/>
<evidence type="ECO:0000313" key="1">
    <source>
        <dbReference type="EMBL" id="KAG5681807.1"/>
    </source>
</evidence>
<sequence length="71" mass="8106">MKTFKQTAMNDSSTLFYSGSLTTPPSPTLCSYGNSDVYFNFNNIHDEFYGSPRRFRSHSLSIPPTSRKNIF</sequence>
<gene>
    <name evidence="1" type="ORF">PVAND_011215</name>
</gene>
<dbReference type="Proteomes" id="UP001107558">
    <property type="component" value="Chromosome 1"/>
</dbReference>
<protein>
    <submittedName>
        <fullName evidence="1">Uncharacterized protein</fullName>
    </submittedName>
</protein>
<reference evidence="1" key="1">
    <citation type="submission" date="2021-03" db="EMBL/GenBank/DDBJ databases">
        <title>Chromosome level genome of the anhydrobiotic midge Polypedilum vanderplanki.</title>
        <authorList>
            <person name="Yoshida Y."/>
            <person name="Kikawada T."/>
            <person name="Gusev O."/>
        </authorList>
    </citation>
    <scope>NUCLEOTIDE SEQUENCE</scope>
    <source>
        <strain evidence="1">NIAS01</strain>
        <tissue evidence="1">Whole body or cell culture</tissue>
    </source>
</reference>
<proteinExistence type="predicted"/>
<comment type="caution">
    <text evidence="1">The sequence shown here is derived from an EMBL/GenBank/DDBJ whole genome shotgun (WGS) entry which is preliminary data.</text>
</comment>
<keyword evidence="2" id="KW-1185">Reference proteome</keyword>
<accession>A0A9J6CIW3</accession>